<dbReference type="Proteomes" id="UP000233256">
    <property type="component" value="Unassembled WGS sequence"/>
</dbReference>
<reference evidence="3 4" key="1">
    <citation type="journal article" date="2017" name="ISME J.">
        <title>Potential for microbial H2 and metal transformations associated with novel bacteria and archaea in deep terrestrial subsurface sediments.</title>
        <authorList>
            <person name="Hernsdorf A.W."/>
            <person name="Amano Y."/>
            <person name="Miyakawa K."/>
            <person name="Ise K."/>
            <person name="Suzuki Y."/>
            <person name="Anantharaman K."/>
            <person name="Probst A."/>
            <person name="Burstein D."/>
            <person name="Thomas B.C."/>
            <person name="Banfield J.F."/>
        </authorList>
    </citation>
    <scope>NUCLEOTIDE SEQUENCE [LARGE SCALE GENOMIC DNA]</scope>
    <source>
        <strain evidence="3">HGW-Wallbacteria-1</strain>
    </source>
</reference>
<evidence type="ECO:0000259" key="2">
    <source>
        <dbReference type="PROSITE" id="PS51411"/>
    </source>
</evidence>
<feature type="compositionally biased region" description="Basic residues" evidence="1">
    <location>
        <begin position="406"/>
        <end position="421"/>
    </location>
</feature>
<proteinExistence type="predicted"/>
<evidence type="ECO:0000313" key="4">
    <source>
        <dbReference type="Proteomes" id="UP000233256"/>
    </source>
</evidence>
<protein>
    <recommendedName>
        <fullName evidence="2">PSP1 C-terminal domain-containing protein</fullName>
    </recommendedName>
</protein>
<evidence type="ECO:0000313" key="3">
    <source>
        <dbReference type="EMBL" id="PKK91483.1"/>
    </source>
</evidence>
<dbReference type="Pfam" id="PF04468">
    <property type="entry name" value="PSP1"/>
    <property type="match status" value="1"/>
</dbReference>
<feature type="compositionally biased region" description="Basic and acidic residues" evidence="1">
    <location>
        <begin position="348"/>
        <end position="366"/>
    </location>
</feature>
<dbReference type="GO" id="GO:0005737">
    <property type="term" value="C:cytoplasm"/>
    <property type="evidence" value="ECO:0007669"/>
    <property type="project" value="TreeGrafter"/>
</dbReference>
<dbReference type="AlphaFoldDB" id="A0A2N1PT21"/>
<dbReference type="NCBIfam" id="NF041131">
    <property type="entry name" value="RicT_YaaT_fam"/>
    <property type="match status" value="1"/>
</dbReference>
<feature type="region of interest" description="Disordered" evidence="1">
    <location>
        <begin position="308"/>
        <end position="421"/>
    </location>
</feature>
<feature type="compositionally biased region" description="Basic and acidic residues" evidence="1">
    <location>
        <begin position="325"/>
        <end position="336"/>
    </location>
</feature>
<dbReference type="PROSITE" id="PS51411">
    <property type="entry name" value="PSP1_C"/>
    <property type="match status" value="1"/>
</dbReference>
<feature type="compositionally biased region" description="Polar residues" evidence="1">
    <location>
        <begin position="372"/>
        <end position="389"/>
    </location>
</feature>
<gene>
    <name evidence="3" type="ORF">CVV64_06930</name>
</gene>
<dbReference type="PANTHER" id="PTHR43830">
    <property type="entry name" value="PROTEIN PSP1"/>
    <property type="match status" value="1"/>
</dbReference>
<sequence length="421" mass="47705">MACIILNSGLLCWMKPLYTSEHPQTWHCALKPFSLDWKKFAMANWYLVRFSRAGEVHYFKAGGLQLEPGDFCIARTHRGREYGCIVRILDEMPRDLKVSDSMGEIESRAGDQEFQIEDENREREKEAFSVCEKEISRLVLDMRLVRVHCLHDRSRIVFYFKAAGKVDFRELVKSLAGYFKTRIEMKQIGVRDEAKILGGFGPCGRTTCCSTWLTQFNSVVIKMAKTQNLSLNPTKISGLCGRLMCCLGYEQSTYERAFNSVPRIGRDVVWKGERGRIVSINPVQEYLVVEFEREGLQPLKITFEESAEMEVPGRGKPRCAGGCHGSRDEKMTRGSEDAGNSGSSGEVSDEKTEISEEVSERIRQTEPEPESENNVTKESTPPDSGSSEVVETIGAEPGTSVERDGRKRPRGNRRFRKPKNQ</sequence>
<name>A0A2N1PT21_9BACT</name>
<organism evidence="3 4">
    <name type="scientific">Candidatus Wallbacteria bacterium HGW-Wallbacteria-1</name>
    <dbReference type="NCBI Taxonomy" id="2013854"/>
    <lineage>
        <taxon>Bacteria</taxon>
        <taxon>Candidatus Walliibacteriota</taxon>
    </lineage>
</organism>
<dbReference type="EMBL" id="PGXC01000003">
    <property type="protein sequence ID" value="PKK91483.1"/>
    <property type="molecule type" value="Genomic_DNA"/>
</dbReference>
<accession>A0A2N1PT21</accession>
<evidence type="ECO:0000256" key="1">
    <source>
        <dbReference type="SAM" id="MobiDB-lite"/>
    </source>
</evidence>
<dbReference type="InterPro" id="IPR007557">
    <property type="entry name" value="PSP1_C"/>
</dbReference>
<dbReference type="PANTHER" id="PTHR43830:SF3">
    <property type="entry name" value="PROTEIN PSP1"/>
    <property type="match status" value="1"/>
</dbReference>
<comment type="caution">
    <text evidence="3">The sequence shown here is derived from an EMBL/GenBank/DDBJ whole genome shotgun (WGS) entry which is preliminary data.</text>
</comment>
<dbReference type="InterPro" id="IPR047767">
    <property type="entry name" value="PSP1-like"/>
</dbReference>
<feature type="domain" description="PSP1 C-terminal" evidence="2">
    <location>
        <begin position="103"/>
        <end position="188"/>
    </location>
</feature>